<evidence type="ECO:0000256" key="4">
    <source>
        <dbReference type="ARBA" id="ARBA00022598"/>
    </source>
</evidence>
<keyword evidence="4 11" id="KW-0436">Ligase</keyword>
<dbReference type="SUPFAM" id="SSF48163">
    <property type="entry name" value="An anticodon-binding domain of class I aminoacyl-tRNA synthetases"/>
    <property type="match status" value="1"/>
</dbReference>
<evidence type="ECO:0000259" key="14">
    <source>
        <dbReference type="Pfam" id="PF19269"/>
    </source>
</evidence>
<evidence type="ECO:0000256" key="7">
    <source>
        <dbReference type="ARBA" id="ARBA00022917"/>
    </source>
</evidence>
<dbReference type="HOGENOM" id="CLU_015768_6_3_1"/>
<dbReference type="InterPro" id="IPR049940">
    <property type="entry name" value="GluQ/Sye"/>
</dbReference>
<dbReference type="GO" id="GO:0005739">
    <property type="term" value="C:mitochondrion"/>
    <property type="evidence" value="ECO:0007669"/>
    <property type="project" value="UniProtKB-SubCell"/>
</dbReference>
<evidence type="ECO:0000256" key="12">
    <source>
        <dbReference type="SAM" id="MobiDB-lite"/>
    </source>
</evidence>
<dbReference type="eggNOG" id="KOG1149">
    <property type="taxonomic scope" value="Eukaryota"/>
</dbReference>
<dbReference type="InterPro" id="IPR014729">
    <property type="entry name" value="Rossmann-like_a/b/a_fold"/>
</dbReference>
<evidence type="ECO:0000256" key="6">
    <source>
        <dbReference type="ARBA" id="ARBA00022840"/>
    </source>
</evidence>
<dbReference type="InterPro" id="IPR020751">
    <property type="entry name" value="aa-tRNA-synth_I_codon-bd_sub2"/>
</dbReference>
<evidence type="ECO:0000256" key="2">
    <source>
        <dbReference type="ARBA" id="ARBA00007894"/>
    </source>
</evidence>
<dbReference type="AlphaFoldDB" id="S3BSP2"/>
<evidence type="ECO:0000256" key="8">
    <source>
        <dbReference type="ARBA" id="ARBA00023146"/>
    </source>
</evidence>
<dbReference type="Gene3D" id="1.10.10.350">
    <property type="match status" value="1"/>
</dbReference>
<comment type="subcellular location">
    <subcellularLocation>
        <location evidence="1">Mitochondrion</location>
    </subcellularLocation>
</comment>
<gene>
    <name evidence="15" type="ORF">F503_01278</name>
</gene>
<dbReference type="InterPro" id="IPR008925">
    <property type="entry name" value="aa_tRNA-synth_I_cd-bd_sf"/>
</dbReference>
<keyword evidence="5 11" id="KW-0547">Nucleotide-binding</keyword>
<dbReference type="InterPro" id="IPR004527">
    <property type="entry name" value="Glu-tRNA-ligase_bac/mito"/>
</dbReference>
<keyword evidence="7 11" id="KW-0648">Protein biosynthesis</keyword>
<evidence type="ECO:0000256" key="11">
    <source>
        <dbReference type="RuleBase" id="RU363037"/>
    </source>
</evidence>
<dbReference type="NCBIfam" id="TIGR00464">
    <property type="entry name" value="gltX_bact"/>
    <property type="match status" value="1"/>
</dbReference>
<comment type="similarity">
    <text evidence="2">Belongs to the class-I aminoacyl-tRNA synthetase family. Glutamate--tRNA ligase type 1 subfamily.</text>
</comment>
<evidence type="ECO:0000256" key="5">
    <source>
        <dbReference type="ARBA" id="ARBA00022741"/>
    </source>
</evidence>
<evidence type="ECO:0000256" key="10">
    <source>
        <dbReference type="ARBA" id="ARBA00072917"/>
    </source>
</evidence>
<sequence length="619" mass="69122">MNTLTMFGRPACLSCRARIVTLVRVRYCSSTPTRSGSAGTPTASSLTSRRPGRATRTRLPDKPARTRFAPSPTGYLHLGSLRTALYNYLLARATNGQFILRLEDTDQSRIVSDAEDRLYKDLEWSGLVWDEGPDRGGPYGPYKQSERLHIYHEYADRLVEERKAFRCFCSQDDLATHHQKALDSDGTFGTYPGMCLSISEEEANDRAAQGEAHTIRFRSSPDPVPVNDIVYGLYKKRLPEDHFIIMKSDGFPTYHFANVVDDHLMDITHVVRGAEWLISTAKHVSLYDAFGWQAPQFAHVGLLVDTNRQKLSKRNMDIGIDSYQRDAIPPPALLNFAALLGWNPGSLSNKGVMTLDDMTSKFDLKFTKGDIIVNMEKLAFFHKKHIRLALDDPSPENKIVEDYLTIPVAREAAKIESLRAAKVSTAASESATQDETGPSNYVASLGKLLLQLPSLGSSKPDTGSSGAHERIRAMLRISRSEAVAAPGIVEANKFLIWQPADSYIQASYPRLSETLHNVRIEEVPKSIPEVLDFFIDRFSQIDNGQWTAKTVQQALDVTVKLVVDQEEGKKPTAAGYKYLRWALLGLDNGPQMHDLVEYLGKSETIRRIQLARSIASSPY</sequence>
<dbReference type="PANTHER" id="PTHR43311">
    <property type="entry name" value="GLUTAMATE--TRNA LIGASE"/>
    <property type="match status" value="1"/>
</dbReference>
<dbReference type="GO" id="GO:0000049">
    <property type="term" value="F:tRNA binding"/>
    <property type="evidence" value="ECO:0007669"/>
    <property type="project" value="InterPro"/>
</dbReference>
<dbReference type="Gene3D" id="3.40.50.620">
    <property type="entry name" value="HUPs"/>
    <property type="match status" value="1"/>
</dbReference>
<dbReference type="EC" id="6.1.1.17" evidence="3"/>
<proteinExistence type="inferred from homology"/>
<keyword evidence="6 11" id="KW-0067">ATP-binding</keyword>
<organism evidence="15 16">
    <name type="scientific">Ophiostoma piceae (strain UAMH 11346)</name>
    <name type="common">Sap stain fungus</name>
    <dbReference type="NCBI Taxonomy" id="1262450"/>
    <lineage>
        <taxon>Eukaryota</taxon>
        <taxon>Fungi</taxon>
        <taxon>Dikarya</taxon>
        <taxon>Ascomycota</taxon>
        <taxon>Pezizomycotina</taxon>
        <taxon>Sordariomycetes</taxon>
        <taxon>Sordariomycetidae</taxon>
        <taxon>Ophiostomatales</taxon>
        <taxon>Ophiostomataceae</taxon>
        <taxon>Ophiostoma</taxon>
    </lineage>
</organism>
<dbReference type="OMA" id="NASIICH"/>
<dbReference type="InterPro" id="IPR020058">
    <property type="entry name" value="Glu/Gln-tRNA-synth_Ib_cat-dom"/>
</dbReference>
<name>S3BSP2_OPHP1</name>
<dbReference type="HAMAP" id="MF_00022">
    <property type="entry name" value="Glu_tRNA_synth_type1"/>
    <property type="match status" value="1"/>
</dbReference>
<evidence type="ECO:0000313" key="16">
    <source>
        <dbReference type="Proteomes" id="UP000016923"/>
    </source>
</evidence>
<protein>
    <recommendedName>
        <fullName evidence="10">Glutamate--tRNA ligase, mitochondrial</fullName>
        <ecNumber evidence="3">6.1.1.17</ecNumber>
    </recommendedName>
    <alternativeName>
        <fullName evidence="9">Glutamyl-tRNA synthetase</fullName>
    </alternativeName>
</protein>
<feature type="region of interest" description="Disordered" evidence="12">
    <location>
        <begin position="30"/>
        <end position="68"/>
    </location>
</feature>
<dbReference type="STRING" id="1262450.S3BSP2"/>
<dbReference type="FunFam" id="3.40.50.620:FF:000045">
    <property type="entry name" value="Glutamate--tRNA ligase, mitochondrial"/>
    <property type="match status" value="1"/>
</dbReference>
<dbReference type="PRINTS" id="PR00987">
    <property type="entry name" value="TRNASYNTHGLU"/>
</dbReference>
<dbReference type="Pfam" id="PF00749">
    <property type="entry name" value="tRNA-synt_1c"/>
    <property type="match status" value="1"/>
</dbReference>
<dbReference type="VEuPathDB" id="FungiDB:F503_01278"/>
<dbReference type="SUPFAM" id="SSF52374">
    <property type="entry name" value="Nucleotidylyl transferase"/>
    <property type="match status" value="1"/>
</dbReference>
<dbReference type="GO" id="GO:0005524">
    <property type="term" value="F:ATP binding"/>
    <property type="evidence" value="ECO:0007669"/>
    <property type="project" value="UniProtKB-KW"/>
</dbReference>
<keyword evidence="8 11" id="KW-0030">Aminoacyl-tRNA synthetase</keyword>
<feature type="domain" description="Aminoacyl-tRNA synthetase class I anticodon-binding" evidence="14">
    <location>
        <begin position="522"/>
        <end position="611"/>
    </location>
</feature>
<dbReference type="InterPro" id="IPR000924">
    <property type="entry name" value="Glu/Gln-tRNA-synth"/>
</dbReference>
<reference evidence="15 16" key="1">
    <citation type="journal article" date="2013" name="BMC Genomics">
        <title>The genome and transcriptome of the pine saprophyte Ophiostoma piceae, and a comparison with the bark beetle-associated pine pathogen Grosmannia clavigera.</title>
        <authorList>
            <person name="Haridas S."/>
            <person name="Wang Y."/>
            <person name="Lim L."/>
            <person name="Massoumi Alamouti S."/>
            <person name="Jackman S."/>
            <person name="Docking R."/>
            <person name="Robertson G."/>
            <person name="Birol I."/>
            <person name="Bohlmann J."/>
            <person name="Breuil C."/>
        </authorList>
    </citation>
    <scope>NUCLEOTIDE SEQUENCE [LARGE SCALE GENOMIC DNA]</scope>
    <source>
        <strain evidence="15 16">UAMH 11346</strain>
    </source>
</reference>
<dbReference type="Pfam" id="PF19269">
    <property type="entry name" value="Anticodon_2"/>
    <property type="match status" value="1"/>
</dbReference>
<dbReference type="GO" id="GO:0008270">
    <property type="term" value="F:zinc ion binding"/>
    <property type="evidence" value="ECO:0007669"/>
    <property type="project" value="InterPro"/>
</dbReference>
<dbReference type="GO" id="GO:0006424">
    <property type="term" value="P:glutamyl-tRNA aminoacylation"/>
    <property type="evidence" value="ECO:0007669"/>
    <property type="project" value="InterPro"/>
</dbReference>
<dbReference type="GO" id="GO:0004818">
    <property type="term" value="F:glutamate-tRNA ligase activity"/>
    <property type="evidence" value="ECO:0007669"/>
    <property type="project" value="UniProtKB-EC"/>
</dbReference>
<feature type="domain" description="Glutamyl/glutaminyl-tRNA synthetase class Ib catalytic" evidence="13">
    <location>
        <begin position="65"/>
        <end position="378"/>
    </location>
</feature>
<keyword evidence="16" id="KW-1185">Reference proteome</keyword>
<dbReference type="OrthoDB" id="5399569at2759"/>
<dbReference type="Proteomes" id="UP000016923">
    <property type="component" value="Unassembled WGS sequence"/>
</dbReference>
<dbReference type="InterPro" id="IPR033910">
    <property type="entry name" value="GluRS_core"/>
</dbReference>
<evidence type="ECO:0000256" key="3">
    <source>
        <dbReference type="ARBA" id="ARBA00012835"/>
    </source>
</evidence>
<accession>S3BSP2</accession>
<feature type="compositionally biased region" description="Polar residues" evidence="12">
    <location>
        <begin position="30"/>
        <end position="48"/>
    </location>
</feature>
<dbReference type="EMBL" id="KE148161">
    <property type="protein sequence ID" value="EPE04274.1"/>
    <property type="molecule type" value="Genomic_DNA"/>
</dbReference>
<dbReference type="CDD" id="cd00808">
    <property type="entry name" value="GluRS_core"/>
    <property type="match status" value="1"/>
</dbReference>
<evidence type="ECO:0000259" key="13">
    <source>
        <dbReference type="Pfam" id="PF00749"/>
    </source>
</evidence>
<evidence type="ECO:0000256" key="9">
    <source>
        <dbReference type="ARBA" id="ARBA00030865"/>
    </source>
</evidence>
<dbReference type="PANTHER" id="PTHR43311:SF2">
    <property type="entry name" value="GLUTAMATE--TRNA LIGASE, MITOCHONDRIAL-RELATED"/>
    <property type="match status" value="1"/>
</dbReference>
<evidence type="ECO:0000256" key="1">
    <source>
        <dbReference type="ARBA" id="ARBA00004173"/>
    </source>
</evidence>
<evidence type="ECO:0000313" key="15">
    <source>
        <dbReference type="EMBL" id="EPE04274.1"/>
    </source>
</evidence>
<dbReference type="InterPro" id="IPR045462">
    <property type="entry name" value="aa-tRNA-synth_I_cd-bd"/>
</dbReference>